<feature type="domain" description="VWFA" evidence="1">
    <location>
        <begin position="16"/>
        <end position="61"/>
    </location>
</feature>
<gene>
    <name evidence="2" type="ORF">LOTGIDRAFT_59949</name>
</gene>
<sequence>NNIFSVLPACREKVADVMFILDSSSSIYVEDHYRHRNFVQNIVRQFNVDSRYTRVGALTFS</sequence>
<dbReference type="GeneID" id="20251545"/>
<dbReference type="InterPro" id="IPR036465">
    <property type="entry name" value="vWFA_dom_sf"/>
</dbReference>
<dbReference type="EMBL" id="KB202094">
    <property type="protein sequence ID" value="ESO92336.1"/>
    <property type="molecule type" value="Genomic_DNA"/>
</dbReference>
<accession>V4AG17</accession>
<keyword evidence="3" id="KW-1185">Reference proteome</keyword>
<dbReference type="OrthoDB" id="10256829at2759"/>
<dbReference type="Pfam" id="PF00092">
    <property type="entry name" value="VWA"/>
    <property type="match status" value="1"/>
</dbReference>
<dbReference type="HOGENOM" id="CLU_2929411_0_0_1"/>
<organism evidence="2 3">
    <name type="scientific">Lottia gigantea</name>
    <name type="common">Giant owl limpet</name>
    <dbReference type="NCBI Taxonomy" id="225164"/>
    <lineage>
        <taxon>Eukaryota</taxon>
        <taxon>Metazoa</taxon>
        <taxon>Spiralia</taxon>
        <taxon>Lophotrochozoa</taxon>
        <taxon>Mollusca</taxon>
        <taxon>Gastropoda</taxon>
        <taxon>Patellogastropoda</taxon>
        <taxon>Lottioidea</taxon>
        <taxon>Lottiidae</taxon>
        <taxon>Lottia</taxon>
    </lineage>
</organism>
<dbReference type="CTD" id="20251545"/>
<name>V4AG17_LOTGI</name>
<feature type="non-terminal residue" evidence="2">
    <location>
        <position position="1"/>
    </location>
</feature>
<dbReference type="AlphaFoldDB" id="V4AG17"/>
<feature type="non-terminal residue" evidence="2">
    <location>
        <position position="61"/>
    </location>
</feature>
<proteinExistence type="predicted"/>
<dbReference type="KEGG" id="lgi:LOTGIDRAFT_59949"/>
<reference evidence="2 3" key="1">
    <citation type="journal article" date="2013" name="Nature">
        <title>Insights into bilaterian evolution from three spiralian genomes.</title>
        <authorList>
            <person name="Simakov O."/>
            <person name="Marletaz F."/>
            <person name="Cho S.J."/>
            <person name="Edsinger-Gonzales E."/>
            <person name="Havlak P."/>
            <person name="Hellsten U."/>
            <person name="Kuo D.H."/>
            <person name="Larsson T."/>
            <person name="Lv J."/>
            <person name="Arendt D."/>
            <person name="Savage R."/>
            <person name="Osoegawa K."/>
            <person name="de Jong P."/>
            <person name="Grimwood J."/>
            <person name="Chapman J.A."/>
            <person name="Shapiro H."/>
            <person name="Aerts A."/>
            <person name="Otillar R.P."/>
            <person name="Terry A.Y."/>
            <person name="Boore J.L."/>
            <person name="Grigoriev I.V."/>
            <person name="Lindberg D.R."/>
            <person name="Seaver E.C."/>
            <person name="Weisblat D.A."/>
            <person name="Putnam N.H."/>
            <person name="Rokhsar D.S."/>
        </authorList>
    </citation>
    <scope>NUCLEOTIDE SEQUENCE [LARGE SCALE GENOMIC DNA]</scope>
</reference>
<evidence type="ECO:0000259" key="1">
    <source>
        <dbReference type="PROSITE" id="PS50234"/>
    </source>
</evidence>
<dbReference type="Gene3D" id="3.40.50.410">
    <property type="entry name" value="von Willebrand factor, type A domain"/>
    <property type="match status" value="1"/>
</dbReference>
<evidence type="ECO:0000313" key="2">
    <source>
        <dbReference type="EMBL" id="ESO92336.1"/>
    </source>
</evidence>
<dbReference type="Proteomes" id="UP000030746">
    <property type="component" value="Unassembled WGS sequence"/>
</dbReference>
<dbReference type="PROSITE" id="PS50234">
    <property type="entry name" value="VWFA"/>
    <property type="match status" value="1"/>
</dbReference>
<dbReference type="InterPro" id="IPR002035">
    <property type="entry name" value="VWF_A"/>
</dbReference>
<protein>
    <recommendedName>
        <fullName evidence="1">VWFA domain-containing protein</fullName>
    </recommendedName>
</protein>
<dbReference type="RefSeq" id="XP_009056852.1">
    <property type="nucleotide sequence ID" value="XM_009058604.1"/>
</dbReference>
<dbReference type="SUPFAM" id="SSF53300">
    <property type="entry name" value="vWA-like"/>
    <property type="match status" value="1"/>
</dbReference>
<evidence type="ECO:0000313" key="3">
    <source>
        <dbReference type="Proteomes" id="UP000030746"/>
    </source>
</evidence>